<evidence type="ECO:0000256" key="1">
    <source>
        <dbReference type="ARBA" id="ARBA00022676"/>
    </source>
</evidence>
<evidence type="ECO:0000259" key="4">
    <source>
        <dbReference type="Pfam" id="PF13439"/>
    </source>
</evidence>
<name>A0ABV4CXJ5_9BACT</name>
<gene>
    <name evidence="5" type="ORF">AAK873_10870</name>
</gene>
<dbReference type="PANTHER" id="PTHR12526:SF510">
    <property type="entry name" value="D-INOSITOL 3-PHOSPHATE GLYCOSYLTRANSFERASE"/>
    <property type="match status" value="1"/>
</dbReference>
<protein>
    <submittedName>
        <fullName evidence="5">Glycosyltransferase family 4 protein</fullName>
        <ecNumber evidence="5">2.4.-.-</ecNumber>
    </submittedName>
</protein>
<keyword evidence="1 5" id="KW-0328">Glycosyltransferase</keyword>
<dbReference type="Pfam" id="PF13439">
    <property type="entry name" value="Glyco_transf_4"/>
    <property type="match status" value="1"/>
</dbReference>
<keyword evidence="2 5" id="KW-0808">Transferase</keyword>
<organism evidence="5 6">
    <name type="scientific">Heminiphilus faecis</name>
    <dbReference type="NCBI Taxonomy" id="2601703"/>
    <lineage>
        <taxon>Bacteria</taxon>
        <taxon>Pseudomonadati</taxon>
        <taxon>Bacteroidota</taxon>
        <taxon>Bacteroidia</taxon>
        <taxon>Bacteroidales</taxon>
        <taxon>Muribaculaceae</taxon>
        <taxon>Heminiphilus</taxon>
    </lineage>
</organism>
<dbReference type="RefSeq" id="WP_121700077.1">
    <property type="nucleotide sequence ID" value="NZ_JBCLPP010000033.1"/>
</dbReference>
<feature type="domain" description="Glycosyl transferase family 1" evidence="3">
    <location>
        <begin position="239"/>
        <end position="392"/>
    </location>
</feature>
<proteinExistence type="predicted"/>
<evidence type="ECO:0000259" key="3">
    <source>
        <dbReference type="Pfam" id="PF00534"/>
    </source>
</evidence>
<keyword evidence="6" id="KW-1185">Reference proteome</keyword>
<dbReference type="EC" id="2.4.-.-" evidence="5"/>
<reference evidence="5 6" key="1">
    <citation type="submission" date="2024-03" db="EMBL/GenBank/DDBJ databases">
        <title>Mouse gut bacterial collection (mGBC) of GemPharmatech.</title>
        <authorList>
            <person name="He Y."/>
            <person name="Dong L."/>
            <person name="Wu D."/>
            <person name="Gao X."/>
            <person name="Lin Z."/>
        </authorList>
    </citation>
    <scope>NUCLEOTIDE SEQUENCE [LARGE SCALE GENOMIC DNA]</scope>
    <source>
        <strain evidence="5 6">54-13</strain>
    </source>
</reference>
<sequence>MKALMFGWEFPPHILGGLGTASYGLTKGMWECGNMDITFVIPKPHGDEDKSFAKIIGASQIPVGWRDVSREYVESRIGNIMNPDEYYRLRDHIYADFNYMRLNDLGCIEFSGRYPDNLLEEINNYSICAGVIARTEEFDVIHSHDWLTYPAGIHAKQVTGKPLVIHVHATDFDRSRGNVNPTVYNIERDGMIHADHIITVSNLTRNTVIEKYGIDPAKVTTVHNAVTPLSEEFLSVDPPRAKEKVVTFLGRITMQKGPEYFVEAAARVLKNNHNVRFVMAGSGDMMDKMITLAAERGIADRFHFPGFQKGKQVYEMLKASDVYVMPSVSEPFGISPLEAMQMGVPSIISKQSGCAEILTNVIKTDYWDIDAMADAIYSIVTYPAMYDQLKEDGLDEVNRITWDKAGAKVIDIYNKVLHRN</sequence>
<evidence type="ECO:0000256" key="2">
    <source>
        <dbReference type="ARBA" id="ARBA00022679"/>
    </source>
</evidence>
<dbReference type="EMBL" id="JBCLPP010000033">
    <property type="protein sequence ID" value="MEY8246113.1"/>
    <property type="molecule type" value="Genomic_DNA"/>
</dbReference>
<dbReference type="InterPro" id="IPR028098">
    <property type="entry name" value="Glyco_trans_4-like_N"/>
</dbReference>
<dbReference type="GO" id="GO:0016757">
    <property type="term" value="F:glycosyltransferase activity"/>
    <property type="evidence" value="ECO:0007669"/>
    <property type="project" value="UniProtKB-KW"/>
</dbReference>
<feature type="domain" description="Glycosyltransferase subfamily 4-like N-terminal" evidence="4">
    <location>
        <begin position="132"/>
        <end position="226"/>
    </location>
</feature>
<dbReference type="Gene3D" id="3.40.50.2000">
    <property type="entry name" value="Glycogen Phosphorylase B"/>
    <property type="match status" value="2"/>
</dbReference>
<dbReference type="Pfam" id="PF00534">
    <property type="entry name" value="Glycos_transf_1"/>
    <property type="match status" value="1"/>
</dbReference>
<dbReference type="SUPFAM" id="SSF53756">
    <property type="entry name" value="UDP-Glycosyltransferase/glycogen phosphorylase"/>
    <property type="match status" value="1"/>
</dbReference>
<dbReference type="CDD" id="cd03801">
    <property type="entry name" value="GT4_PimA-like"/>
    <property type="match status" value="1"/>
</dbReference>
<comment type="caution">
    <text evidence="5">The sequence shown here is derived from an EMBL/GenBank/DDBJ whole genome shotgun (WGS) entry which is preliminary data.</text>
</comment>
<evidence type="ECO:0000313" key="6">
    <source>
        <dbReference type="Proteomes" id="UP001565200"/>
    </source>
</evidence>
<dbReference type="Proteomes" id="UP001565200">
    <property type="component" value="Unassembled WGS sequence"/>
</dbReference>
<accession>A0ABV4CXJ5</accession>
<dbReference type="InterPro" id="IPR001296">
    <property type="entry name" value="Glyco_trans_1"/>
</dbReference>
<evidence type="ECO:0000313" key="5">
    <source>
        <dbReference type="EMBL" id="MEY8246113.1"/>
    </source>
</evidence>
<dbReference type="PANTHER" id="PTHR12526">
    <property type="entry name" value="GLYCOSYLTRANSFERASE"/>
    <property type="match status" value="1"/>
</dbReference>